<name>A0A822Y2Z1_NELNU</name>
<protein>
    <submittedName>
        <fullName evidence="1">Uncharacterized protein</fullName>
    </submittedName>
</protein>
<sequence>MRARIYANSQSVRKRSMYISRISGISPYSYRDDPDVRLDTGYLTLGMFACFFLSVNNFSVC</sequence>
<accession>A0A822Y2Z1</accession>
<evidence type="ECO:0000313" key="2">
    <source>
        <dbReference type="Proteomes" id="UP000607653"/>
    </source>
</evidence>
<dbReference type="AlphaFoldDB" id="A0A822Y2Z1"/>
<proteinExistence type="predicted"/>
<comment type="caution">
    <text evidence="1">The sequence shown here is derived from an EMBL/GenBank/DDBJ whole genome shotgun (WGS) entry which is preliminary data.</text>
</comment>
<gene>
    <name evidence="1" type="ORF">HUJ06_029752</name>
</gene>
<dbReference type="Proteomes" id="UP000607653">
    <property type="component" value="Unassembled WGS sequence"/>
</dbReference>
<reference evidence="1 2" key="1">
    <citation type="journal article" date="2020" name="Mol. Biol. Evol.">
        <title>Distinct Expression and Methylation Patterns for Genes with Different Fates following a Single Whole-Genome Duplication in Flowering Plants.</title>
        <authorList>
            <person name="Shi T."/>
            <person name="Rahmani R.S."/>
            <person name="Gugger P.F."/>
            <person name="Wang M."/>
            <person name="Li H."/>
            <person name="Zhang Y."/>
            <person name="Li Z."/>
            <person name="Wang Q."/>
            <person name="Van de Peer Y."/>
            <person name="Marchal K."/>
            <person name="Chen J."/>
        </authorList>
    </citation>
    <scope>NUCLEOTIDE SEQUENCE [LARGE SCALE GENOMIC DNA]</scope>
    <source>
        <tissue evidence="1">Leaf</tissue>
    </source>
</reference>
<organism evidence="1 2">
    <name type="scientific">Nelumbo nucifera</name>
    <name type="common">Sacred lotus</name>
    <dbReference type="NCBI Taxonomy" id="4432"/>
    <lineage>
        <taxon>Eukaryota</taxon>
        <taxon>Viridiplantae</taxon>
        <taxon>Streptophyta</taxon>
        <taxon>Embryophyta</taxon>
        <taxon>Tracheophyta</taxon>
        <taxon>Spermatophyta</taxon>
        <taxon>Magnoliopsida</taxon>
        <taxon>Proteales</taxon>
        <taxon>Nelumbonaceae</taxon>
        <taxon>Nelumbo</taxon>
    </lineage>
</organism>
<dbReference type="EMBL" id="DUZY01000002">
    <property type="protein sequence ID" value="DAD28284.1"/>
    <property type="molecule type" value="Genomic_DNA"/>
</dbReference>
<keyword evidence="2" id="KW-1185">Reference proteome</keyword>
<evidence type="ECO:0000313" key="1">
    <source>
        <dbReference type="EMBL" id="DAD28284.1"/>
    </source>
</evidence>